<evidence type="ECO:0000256" key="7">
    <source>
        <dbReference type="ARBA" id="ARBA00022723"/>
    </source>
</evidence>
<evidence type="ECO:0000256" key="6">
    <source>
        <dbReference type="ARBA" id="ARBA00022692"/>
    </source>
</evidence>
<keyword evidence="10" id="KW-1002">Plastid outer membrane</keyword>
<evidence type="ECO:0000256" key="13">
    <source>
        <dbReference type="ARBA" id="ARBA00022989"/>
    </source>
</evidence>
<dbReference type="SUPFAM" id="SSF52540">
    <property type="entry name" value="P-loop containing nucleoside triphosphate hydrolases"/>
    <property type="match status" value="2"/>
</dbReference>
<dbReference type="GO" id="GO:0016020">
    <property type="term" value="C:membrane"/>
    <property type="evidence" value="ECO:0007669"/>
    <property type="project" value="UniProtKB-SubCell"/>
</dbReference>
<evidence type="ECO:0000313" key="19">
    <source>
        <dbReference type="EMBL" id="KAF6741623.1"/>
    </source>
</evidence>
<dbReference type="CDD" id="cd00882">
    <property type="entry name" value="Ras_like_GTPase"/>
    <property type="match status" value="2"/>
</dbReference>
<protein>
    <recommendedName>
        <fullName evidence="21">G domain-containing protein</fullName>
    </recommendedName>
</protein>
<dbReference type="InterPro" id="IPR045058">
    <property type="entry name" value="GIMA/IAN/Toc"/>
</dbReference>
<evidence type="ECO:0000256" key="2">
    <source>
        <dbReference type="ARBA" id="ARBA00004167"/>
    </source>
</evidence>
<evidence type="ECO:0000256" key="9">
    <source>
        <dbReference type="ARBA" id="ARBA00022801"/>
    </source>
</evidence>
<evidence type="ECO:0000256" key="11">
    <source>
        <dbReference type="ARBA" id="ARBA00022842"/>
    </source>
</evidence>
<keyword evidence="7" id="KW-0479">Metal-binding</keyword>
<keyword evidence="14" id="KW-0342">GTP-binding</keyword>
<evidence type="ECO:0000256" key="3">
    <source>
        <dbReference type="ARBA" id="ARBA00022448"/>
    </source>
</evidence>
<comment type="subcellular location">
    <subcellularLocation>
        <location evidence="2">Membrane</location>
        <topology evidence="2">Single-pass membrane protein</topology>
    </subcellularLocation>
    <subcellularLocation>
        <location evidence="16">Plastid</location>
        <location evidence="16">Chloroplast outer membrane</location>
    </subcellularLocation>
</comment>
<dbReference type="InterPro" id="IPR006703">
    <property type="entry name" value="G_AIG1"/>
</dbReference>
<reference evidence="19 20" key="1">
    <citation type="submission" date="2020-07" db="EMBL/GenBank/DDBJ databases">
        <title>Comparative genomics of pyrophilous fungi reveals a link between fire events and developmental genes.</title>
        <authorList>
            <consortium name="DOE Joint Genome Institute"/>
            <person name="Steindorff A.S."/>
            <person name="Carver A."/>
            <person name="Calhoun S."/>
            <person name="Stillman K."/>
            <person name="Liu H."/>
            <person name="Lipzen A."/>
            <person name="Pangilinan J."/>
            <person name="Labutti K."/>
            <person name="Bruns T.D."/>
            <person name="Grigoriev I.V."/>
        </authorList>
    </citation>
    <scope>NUCLEOTIDE SEQUENCE [LARGE SCALE GENOMIC DNA]</scope>
    <source>
        <strain evidence="19 20">CBS 144469</strain>
    </source>
</reference>
<evidence type="ECO:0000256" key="12">
    <source>
        <dbReference type="ARBA" id="ARBA00022927"/>
    </source>
</evidence>
<dbReference type="Gene3D" id="3.40.50.300">
    <property type="entry name" value="P-loop containing nucleotide triphosphate hydrolases"/>
    <property type="match status" value="2"/>
</dbReference>
<accession>A0A8H6H968</accession>
<dbReference type="Pfam" id="PF04548">
    <property type="entry name" value="AIG1"/>
    <property type="match status" value="1"/>
</dbReference>
<feature type="domain" description="G" evidence="17">
    <location>
        <begin position="8"/>
        <end position="67"/>
    </location>
</feature>
<evidence type="ECO:0000256" key="15">
    <source>
        <dbReference type="ARBA" id="ARBA00023136"/>
    </source>
</evidence>
<keyword evidence="13" id="KW-1133">Transmembrane helix</keyword>
<name>A0A8H6H968_9AGAR</name>
<keyword evidence="20" id="KW-1185">Reference proteome</keyword>
<dbReference type="GO" id="GO:0016787">
    <property type="term" value="F:hydrolase activity"/>
    <property type="evidence" value="ECO:0007669"/>
    <property type="project" value="UniProtKB-KW"/>
</dbReference>
<dbReference type="GO" id="GO:0046872">
    <property type="term" value="F:metal ion binding"/>
    <property type="evidence" value="ECO:0007669"/>
    <property type="project" value="UniProtKB-KW"/>
</dbReference>
<dbReference type="InterPro" id="IPR006073">
    <property type="entry name" value="GTP-bd"/>
</dbReference>
<keyword evidence="11" id="KW-0460">Magnesium</keyword>
<keyword evidence="9" id="KW-0378">Hydrolase</keyword>
<proteinExistence type="predicted"/>
<evidence type="ECO:0000313" key="20">
    <source>
        <dbReference type="Proteomes" id="UP000521943"/>
    </source>
</evidence>
<dbReference type="Pfam" id="PF01926">
    <property type="entry name" value="MMR_HSR1"/>
    <property type="match status" value="1"/>
</dbReference>
<evidence type="ECO:0000259" key="18">
    <source>
        <dbReference type="Pfam" id="PF04548"/>
    </source>
</evidence>
<evidence type="ECO:0000259" key="17">
    <source>
        <dbReference type="Pfam" id="PF01926"/>
    </source>
</evidence>
<evidence type="ECO:0000256" key="1">
    <source>
        <dbReference type="ARBA" id="ARBA00001946"/>
    </source>
</evidence>
<dbReference type="OrthoDB" id="8954335at2759"/>
<organism evidence="19 20">
    <name type="scientific">Ephemerocybe angulata</name>
    <dbReference type="NCBI Taxonomy" id="980116"/>
    <lineage>
        <taxon>Eukaryota</taxon>
        <taxon>Fungi</taxon>
        <taxon>Dikarya</taxon>
        <taxon>Basidiomycota</taxon>
        <taxon>Agaricomycotina</taxon>
        <taxon>Agaricomycetes</taxon>
        <taxon>Agaricomycetidae</taxon>
        <taxon>Agaricales</taxon>
        <taxon>Agaricineae</taxon>
        <taxon>Psathyrellaceae</taxon>
        <taxon>Ephemerocybe</taxon>
    </lineage>
</organism>
<evidence type="ECO:0000256" key="8">
    <source>
        <dbReference type="ARBA" id="ARBA00022741"/>
    </source>
</evidence>
<keyword evidence="12" id="KW-0653">Protein transport</keyword>
<evidence type="ECO:0000256" key="16">
    <source>
        <dbReference type="ARBA" id="ARBA00024013"/>
    </source>
</evidence>
<dbReference type="PANTHER" id="PTHR10903:SF135">
    <property type="entry name" value="TRANSLOCASE OF CHLOROPLAST 120, CHLOROPLASTIC-RELATED"/>
    <property type="match status" value="1"/>
</dbReference>
<keyword evidence="5" id="KW-0934">Plastid</keyword>
<evidence type="ECO:0008006" key="21">
    <source>
        <dbReference type="Google" id="ProtNLM"/>
    </source>
</evidence>
<keyword evidence="6" id="KW-0812">Transmembrane</keyword>
<dbReference type="Proteomes" id="UP000521943">
    <property type="component" value="Unassembled WGS sequence"/>
</dbReference>
<dbReference type="AlphaFoldDB" id="A0A8H6H968"/>
<evidence type="ECO:0000256" key="5">
    <source>
        <dbReference type="ARBA" id="ARBA00022640"/>
    </source>
</evidence>
<dbReference type="EMBL" id="JACGCI010000228">
    <property type="protein sequence ID" value="KAF6741623.1"/>
    <property type="molecule type" value="Genomic_DNA"/>
</dbReference>
<comment type="caution">
    <text evidence="19">The sequence shown here is derived from an EMBL/GenBank/DDBJ whole genome shotgun (WGS) entry which is preliminary data.</text>
</comment>
<sequence length="573" mass="62827">MPMVRQNIVLFGESGVGKSSVVNMLLGDSTAPAAVSSGASMCTLECTAHDGEINGRPFRIWDTVGLDGGEGDAVSAAKAIMLLYRLLCSLDGGVSLLVLCMRGPRVTTCAKKSWGLFKDIICQKQVPAVIAVTYLEYEDINEWWGRNQRSFERNGLVPSRGCREWTSTGKLLKWDDGAACIIATKGRRNHLEDLYDMSREKVKKLIFESYLDIPWQVEPLEWFLKLPNGIFTTEMIPGQATRHLIEVWERCDMNSPREALTIAKALHDSHGSGSLKRFRASWKRGATSVRRAVQEQQENLLQGRLRYVTSSSHRGLKVDQQDQPGVSSSRAIIVLGETGAGKSSFINAFLGEDLLGTNSGVSSCTMEVEVASRKYKGVEVVLVDTPGFNAADMGDLAVLEIIAEWFKASPGKGGTIGGILFLYDISRPTNVRKVRAMLTALCGDAGLRRLFLVASKSEYVEDENAVAAKERMLREKDWKYLIGGGATMTRWDLDTSTEGAIFPTPASHGNPVAPLSKITIKGGTGAQRVVDAILKKAEDEISQNNHLAPLQFQEELPRDAEVRKTSLGKLLTN</sequence>
<dbReference type="GO" id="GO:0005525">
    <property type="term" value="F:GTP binding"/>
    <property type="evidence" value="ECO:0007669"/>
    <property type="project" value="UniProtKB-KW"/>
</dbReference>
<gene>
    <name evidence="19" type="ORF">DFP72DRAFT_1024137</name>
</gene>
<evidence type="ECO:0000256" key="4">
    <source>
        <dbReference type="ARBA" id="ARBA00022528"/>
    </source>
</evidence>
<dbReference type="PANTHER" id="PTHR10903">
    <property type="entry name" value="GTPASE, IMAP FAMILY MEMBER-RELATED"/>
    <property type="match status" value="1"/>
</dbReference>
<keyword evidence="15" id="KW-0472">Membrane</keyword>
<evidence type="ECO:0000256" key="10">
    <source>
        <dbReference type="ARBA" id="ARBA00022805"/>
    </source>
</evidence>
<keyword evidence="4" id="KW-0150">Chloroplast</keyword>
<dbReference type="InterPro" id="IPR027417">
    <property type="entry name" value="P-loop_NTPase"/>
</dbReference>
<keyword evidence="8" id="KW-0547">Nucleotide-binding</keyword>
<dbReference type="GO" id="GO:0015031">
    <property type="term" value="P:protein transport"/>
    <property type="evidence" value="ECO:0007669"/>
    <property type="project" value="UniProtKB-KW"/>
</dbReference>
<keyword evidence="3" id="KW-0813">Transport</keyword>
<feature type="domain" description="AIG1-type G" evidence="18">
    <location>
        <begin position="331"/>
        <end position="463"/>
    </location>
</feature>
<comment type="cofactor">
    <cofactor evidence="1">
        <name>Mg(2+)</name>
        <dbReference type="ChEBI" id="CHEBI:18420"/>
    </cofactor>
</comment>
<evidence type="ECO:0000256" key="14">
    <source>
        <dbReference type="ARBA" id="ARBA00023134"/>
    </source>
</evidence>